<sequence length="107" mass="10834">MRVVFRMSAIVAAVSVCAAATVTLGGCGQRGPLYLPVVPPMPQRPDNLQDTPPSDVTPDDETASRANPARAASGDIPDTSGDALSLAPETDLKSTPAAAPKAASSAY</sequence>
<organism evidence="9 10">
    <name type="scientific">Caballeronia grimmiae</name>
    <dbReference type="NCBI Taxonomy" id="1071679"/>
    <lineage>
        <taxon>Bacteria</taxon>
        <taxon>Pseudomonadati</taxon>
        <taxon>Pseudomonadota</taxon>
        <taxon>Betaproteobacteria</taxon>
        <taxon>Burkholderiales</taxon>
        <taxon>Burkholderiaceae</taxon>
        <taxon>Caballeronia</taxon>
    </lineage>
</organism>
<dbReference type="Proteomes" id="UP000027439">
    <property type="component" value="Unassembled WGS sequence"/>
</dbReference>
<keyword evidence="2 8" id="KW-0732">Signal</keyword>
<dbReference type="PROSITE" id="PS51257">
    <property type="entry name" value="PROKAR_LIPOPROTEIN"/>
    <property type="match status" value="1"/>
</dbReference>
<evidence type="ECO:0000256" key="6">
    <source>
        <dbReference type="ARBA" id="ARBA00023288"/>
    </source>
</evidence>
<keyword evidence="5" id="KW-0998">Cell outer membrane</keyword>
<protein>
    <recommendedName>
        <fullName evidence="11">Lipoprotein</fullName>
    </recommendedName>
</protein>
<evidence type="ECO:0000256" key="3">
    <source>
        <dbReference type="ARBA" id="ARBA00023136"/>
    </source>
</evidence>
<accession>A0A069NS79</accession>
<name>A0A069NS79_9BURK</name>
<dbReference type="InterPro" id="IPR032831">
    <property type="entry name" value="LptM_cons"/>
</dbReference>
<dbReference type="EMBL" id="JFHE01000023">
    <property type="protein sequence ID" value="KDR31155.1"/>
    <property type="molecule type" value="Genomic_DNA"/>
</dbReference>
<dbReference type="GO" id="GO:0009279">
    <property type="term" value="C:cell outer membrane"/>
    <property type="evidence" value="ECO:0007669"/>
    <property type="project" value="UniProtKB-SubCell"/>
</dbReference>
<reference evidence="9 10" key="1">
    <citation type="submission" date="2014-03" db="EMBL/GenBank/DDBJ databases">
        <title>Draft Genome Sequences of Four Burkholderia Strains.</title>
        <authorList>
            <person name="Liu X.Y."/>
            <person name="Li C.X."/>
            <person name="Xu J.H."/>
        </authorList>
    </citation>
    <scope>NUCLEOTIDE SEQUENCE [LARGE SCALE GENOMIC DNA]</scope>
    <source>
        <strain evidence="9 10">R27</strain>
    </source>
</reference>
<evidence type="ECO:0000313" key="9">
    <source>
        <dbReference type="EMBL" id="KDR31155.1"/>
    </source>
</evidence>
<evidence type="ECO:0000256" key="2">
    <source>
        <dbReference type="ARBA" id="ARBA00022729"/>
    </source>
</evidence>
<comment type="caution">
    <text evidence="9">The sequence shown here is derived from an EMBL/GenBank/DDBJ whole genome shotgun (WGS) entry which is preliminary data.</text>
</comment>
<keyword evidence="3" id="KW-0472">Membrane</keyword>
<feature type="chain" id="PRO_5001663739" description="Lipoprotein" evidence="8">
    <location>
        <begin position="19"/>
        <end position="107"/>
    </location>
</feature>
<proteinExistence type="predicted"/>
<keyword evidence="4" id="KW-0564">Palmitate</keyword>
<dbReference type="RefSeq" id="WP_035967640.1">
    <property type="nucleotide sequence ID" value="NZ_BMEG01000015.1"/>
</dbReference>
<gene>
    <name evidence="9" type="ORF">BG57_13270</name>
</gene>
<evidence type="ECO:0000256" key="1">
    <source>
        <dbReference type="ARBA" id="ARBA00004459"/>
    </source>
</evidence>
<feature type="region of interest" description="Disordered" evidence="7">
    <location>
        <begin position="37"/>
        <end position="107"/>
    </location>
</feature>
<dbReference type="Pfam" id="PF13627">
    <property type="entry name" value="LptM_cons"/>
    <property type="match status" value="1"/>
</dbReference>
<evidence type="ECO:0000313" key="10">
    <source>
        <dbReference type="Proteomes" id="UP000027439"/>
    </source>
</evidence>
<evidence type="ECO:0000256" key="8">
    <source>
        <dbReference type="SAM" id="SignalP"/>
    </source>
</evidence>
<evidence type="ECO:0000256" key="7">
    <source>
        <dbReference type="SAM" id="MobiDB-lite"/>
    </source>
</evidence>
<keyword evidence="6" id="KW-0449">Lipoprotein</keyword>
<evidence type="ECO:0000256" key="5">
    <source>
        <dbReference type="ARBA" id="ARBA00023237"/>
    </source>
</evidence>
<dbReference type="OrthoDB" id="9035120at2"/>
<dbReference type="eggNOG" id="ENOG5031DB9">
    <property type="taxonomic scope" value="Bacteria"/>
</dbReference>
<evidence type="ECO:0008006" key="11">
    <source>
        <dbReference type="Google" id="ProtNLM"/>
    </source>
</evidence>
<dbReference type="NCBIfam" id="NF047847">
    <property type="entry name" value="SS_mature_LptM"/>
    <property type="match status" value="1"/>
</dbReference>
<feature type="signal peptide" evidence="8">
    <location>
        <begin position="1"/>
        <end position="18"/>
    </location>
</feature>
<evidence type="ECO:0000256" key="4">
    <source>
        <dbReference type="ARBA" id="ARBA00023139"/>
    </source>
</evidence>
<comment type="subcellular location">
    <subcellularLocation>
        <location evidence="1">Cell outer membrane</location>
        <topology evidence="1">Lipid-anchor</topology>
    </subcellularLocation>
</comment>
<feature type="compositionally biased region" description="Low complexity" evidence="7">
    <location>
        <begin position="93"/>
        <end position="107"/>
    </location>
</feature>
<dbReference type="AlphaFoldDB" id="A0A069NS79"/>
<dbReference type="STRING" id="1071679.BG57_13270"/>